<dbReference type="AlphaFoldDB" id="A0A4Z1I1F5"/>
<gene>
    <name evidence="2" type="ORF">BCON_0096g00280</name>
</gene>
<organism evidence="2 3">
    <name type="scientific">Botryotinia convoluta</name>
    <dbReference type="NCBI Taxonomy" id="54673"/>
    <lineage>
        <taxon>Eukaryota</taxon>
        <taxon>Fungi</taxon>
        <taxon>Dikarya</taxon>
        <taxon>Ascomycota</taxon>
        <taxon>Pezizomycotina</taxon>
        <taxon>Leotiomycetes</taxon>
        <taxon>Helotiales</taxon>
        <taxon>Sclerotiniaceae</taxon>
        <taxon>Botryotinia</taxon>
    </lineage>
</organism>
<evidence type="ECO:0000313" key="3">
    <source>
        <dbReference type="Proteomes" id="UP000297527"/>
    </source>
</evidence>
<keyword evidence="3" id="KW-1185">Reference proteome</keyword>
<comment type="caution">
    <text evidence="2">The sequence shown here is derived from an EMBL/GenBank/DDBJ whole genome shotgun (WGS) entry which is preliminary data.</text>
</comment>
<protein>
    <recommendedName>
        <fullName evidence="1">Heterokaryon incompatibility domain-containing protein</fullName>
    </recommendedName>
</protein>
<dbReference type="EMBL" id="PQXN01000096">
    <property type="protein sequence ID" value="TGO55135.1"/>
    <property type="molecule type" value="Genomic_DNA"/>
</dbReference>
<evidence type="ECO:0000259" key="1">
    <source>
        <dbReference type="Pfam" id="PF06985"/>
    </source>
</evidence>
<dbReference type="InterPro" id="IPR052895">
    <property type="entry name" value="HetReg/Transcr_Mod"/>
</dbReference>
<sequence>MNVLNTSLDPHSAALPLKPTAEFYQPLDRSSDQIRLLERVTVCPESTSCHNLPTFKLVAKSLSAHPEYSALSYAWGEDLSLSRIVIDGIRVEVRANLVNALVHICPITSFLWIDALCINQDDVNERNHQVMQMGSIYKQAREVIVWLGDKTDQGFGKGVETLIPDVGLFSIKKLAALQKGPASKPSRTDLADGIDEFLLGAELVSLGELCGRPYWNRLWIVQEVLLAKDLAICWSNEHSPGLRTVAWAEWSRARHTLESLKSSLTSSWDSKLKINVIEAILESAPTNFDRLRETGNQR</sequence>
<reference evidence="2 3" key="1">
    <citation type="submission" date="2017-12" db="EMBL/GenBank/DDBJ databases">
        <title>Comparative genomics of Botrytis spp.</title>
        <authorList>
            <person name="Valero-Jimenez C.A."/>
            <person name="Tapia P."/>
            <person name="Veloso J."/>
            <person name="Silva-Moreno E."/>
            <person name="Staats M."/>
            <person name="Valdes J.H."/>
            <person name="Van Kan J.A.L."/>
        </authorList>
    </citation>
    <scope>NUCLEOTIDE SEQUENCE [LARGE SCALE GENOMIC DNA]</scope>
    <source>
        <strain evidence="2 3">MUCL11595</strain>
    </source>
</reference>
<accession>A0A4Z1I1F5</accession>
<evidence type="ECO:0000313" key="2">
    <source>
        <dbReference type="EMBL" id="TGO55135.1"/>
    </source>
</evidence>
<name>A0A4Z1I1F5_9HELO</name>
<dbReference type="InterPro" id="IPR010730">
    <property type="entry name" value="HET"/>
</dbReference>
<dbReference type="OrthoDB" id="3553147at2759"/>
<dbReference type="PANTHER" id="PTHR24148:SF73">
    <property type="entry name" value="HET DOMAIN PROTEIN (AFU_ORTHOLOGUE AFUA_8G01020)"/>
    <property type="match status" value="1"/>
</dbReference>
<dbReference type="PANTHER" id="PTHR24148">
    <property type="entry name" value="ANKYRIN REPEAT DOMAIN-CONTAINING PROTEIN 39 HOMOLOG-RELATED"/>
    <property type="match status" value="1"/>
</dbReference>
<dbReference type="Proteomes" id="UP000297527">
    <property type="component" value="Unassembled WGS sequence"/>
</dbReference>
<dbReference type="Pfam" id="PF06985">
    <property type="entry name" value="HET"/>
    <property type="match status" value="1"/>
</dbReference>
<proteinExistence type="predicted"/>
<feature type="domain" description="Heterokaryon incompatibility" evidence="1">
    <location>
        <begin position="68"/>
        <end position="223"/>
    </location>
</feature>